<dbReference type="OrthoDB" id="428645at2"/>
<reference evidence="11 12" key="1">
    <citation type="journal article" date="2013" name="Front. Microbiol.">
        <title>Comparative genomic analyses of the cyanobacterium, Lyngbya aestuarii BL J, a powerful hydrogen producer.</title>
        <authorList>
            <person name="Kothari A."/>
            <person name="Vaughn M."/>
            <person name="Garcia-Pichel F."/>
        </authorList>
    </citation>
    <scope>NUCLEOTIDE SEQUENCE [LARGE SCALE GENOMIC DNA]</scope>
    <source>
        <strain evidence="11 12">BL J</strain>
    </source>
</reference>
<dbReference type="RefSeq" id="WP_023067675.1">
    <property type="nucleotide sequence ID" value="NZ_AUZM01000042.1"/>
</dbReference>
<organism evidence="11 12">
    <name type="scientific">Lyngbya aestuarii BL J</name>
    <dbReference type="NCBI Taxonomy" id="1348334"/>
    <lineage>
        <taxon>Bacteria</taxon>
        <taxon>Bacillati</taxon>
        <taxon>Cyanobacteriota</taxon>
        <taxon>Cyanophyceae</taxon>
        <taxon>Oscillatoriophycideae</taxon>
        <taxon>Oscillatoriales</taxon>
        <taxon>Microcoleaceae</taxon>
        <taxon>Lyngbya</taxon>
    </lineage>
</organism>
<dbReference type="PROSITE" id="PS00107">
    <property type="entry name" value="PROTEIN_KINASE_ATP"/>
    <property type="match status" value="1"/>
</dbReference>
<dbReference type="PANTHER" id="PTHR24363">
    <property type="entry name" value="SERINE/THREONINE PROTEIN KINASE"/>
    <property type="match status" value="1"/>
</dbReference>
<dbReference type="EMBL" id="AUZM01000042">
    <property type="protein sequence ID" value="ERT06138.1"/>
    <property type="molecule type" value="Genomic_DNA"/>
</dbReference>
<evidence type="ECO:0000259" key="10">
    <source>
        <dbReference type="PROSITE" id="PS50011"/>
    </source>
</evidence>
<dbReference type="InterPro" id="IPR001646">
    <property type="entry name" value="5peptide_repeat"/>
</dbReference>
<dbReference type="GO" id="GO:0004674">
    <property type="term" value="F:protein serine/threonine kinase activity"/>
    <property type="evidence" value="ECO:0007669"/>
    <property type="project" value="UniProtKB-UniRule"/>
</dbReference>
<evidence type="ECO:0000256" key="4">
    <source>
        <dbReference type="ARBA" id="ARBA00022777"/>
    </source>
</evidence>
<comment type="similarity">
    <text evidence="8">Belongs to the protein kinase superfamily. Ser/Thr protein kinase family.</text>
</comment>
<feature type="binding site" evidence="9">
    <location>
        <position position="65"/>
    </location>
    <ligand>
        <name>ATP</name>
        <dbReference type="ChEBI" id="CHEBI:30616"/>
    </ligand>
</feature>
<protein>
    <recommendedName>
        <fullName evidence="8">Serine/threonine-protein kinase B</fullName>
        <ecNumber evidence="8">2.7.11.1</ecNumber>
    </recommendedName>
</protein>
<dbReference type="CDD" id="cd14014">
    <property type="entry name" value="STKc_PknB_like"/>
    <property type="match status" value="1"/>
</dbReference>
<dbReference type="InterPro" id="IPR011009">
    <property type="entry name" value="Kinase-like_dom_sf"/>
</dbReference>
<sequence length="547" mass="61522">MSYCINPACSHPENPEDASQCQTCRSKLVLRNRYRVIKPLGKGGFGATFLSEDLSLPGSPKCVVKQLRPVAKSARILEMARQLFQREATTLGKIGDHPQIPRLLDYFSGKQQFYLVQEYVDGRNLKEEVQQSGVYTEDEIKAFLREILPILSYIHSHEVIHRDIKPANILRRAQDKRLVLIDFGAVKDEVKQVTEFGTGQTAFTNFAIGTSGFAPPEQMALRPVYASDIYAVGMTCVYLMTGKSPSSLDHNPITGEVLWRALVSVSDSFAAILQKMLEMSVYQRYQSAEEVLGALDHETEFYSDFSGGLSIQPESRVSEAPTQVETHQQDNQTTIYCDDESTELRPFASQAKQIRERNARRRKKEYTQLGENFASVDGGISATQGAPTATMFTSANTQARNKFHRWDEASLHDAYIRGERYFTDCDLQGLNLRSEKFSGAYFTKSRLEQTNFQNADLSKVDFTRASLSDAIFKDANLTHARLSYANLENADFRGANLTYANLSYTNLRGTNLCGANLTHALVSEQQLALAKTNWRTILPNRKRKFGL</sequence>
<dbReference type="Proteomes" id="UP000017127">
    <property type="component" value="Unassembled WGS sequence"/>
</dbReference>
<name>U7QE38_9CYAN</name>
<evidence type="ECO:0000256" key="9">
    <source>
        <dbReference type="PROSITE-ProRule" id="PRU10141"/>
    </source>
</evidence>
<dbReference type="SUPFAM" id="SSF56112">
    <property type="entry name" value="Protein kinase-like (PK-like)"/>
    <property type="match status" value="1"/>
</dbReference>
<dbReference type="InterPro" id="IPR016252">
    <property type="entry name" value="Ser/Thr_kinase_SpkB"/>
</dbReference>
<evidence type="ECO:0000256" key="2">
    <source>
        <dbReference type="ARBA" id="ARBA00022679"/>
    </source>
</evidence>
<accession>U7QE38</accession>
<keyword evidence="1 8" id="KW-0723">Serine/threonine-protein kinase</keyword>
<gene>
    <name evidence="11" type="primary">spkB</name>
    <name evidence="11" type="ORF">M595_3913</name>
</gene>
<keyword evidence="5 8" id="KW-0067">ATP-binding</keyword>
<keyword evidence="2 8" id="KW-0808">Transferase</keyword>
<keyword evidence="12" id="KW-1185">Reference proteome</keyword>
<dbReference type="InterPro" id="IPR000719">
    <property type="entry name" value="Prot_kinase_dom"/>
</dbReference>
<dbReference type="Gene3D" id="2.160.20.80">
    <property type="entry name" value="E3 ubiquitin-protein ligase SopA"/>
    <property type="match status" value="1"/>
</dbReference>
<comment type="catalytic activity">
    <reaction evidence="7 8">
        <text>L-seryl-[protein] + ATP = O-phospho-L-seryl-[protein] + ADP + H(+)</text>
        <dbReference type="Rhea" id="RHEA:17989"/>
        <dbReference type="Rhea" id="RHEA-COMP:9863"/>
        <dbReference type="Rhea" id="RHEA-COMP:11604"/>
        <dbReference type="ChEBI" id="CHEBI:15378"/>
        <dbReference type="ChEBI" id="CHEBI:29999"/>
        <dbReference type="ChEBI" id="CHEBI:30616"/>
        <dbReference type="ChEBI" id="CHEBI:83421"/>
        <dbReference type="ChEBI" id="CHEBI:456216"/>
        <dbReference type="EC" id="2.7.11.1"/>
    </reaction>
</comment>
<dbReference type="Gene3D" id="3.30.200.20">
    <property type="entry name" value="Phosphorylase Kinase, domain 1"/>
    <property type="match status" value="1"/>
</dbReference>
<evidence type="ECO:0000313" key="12">
    <source>
        <dbReference type="Proteomes" id="UP000017127"/>
    </source>
</evidence>
<dbReference type="GO" id="GO:0106310">
    <property type="term" value="F:protein serine kinase activity"/>
    <property type="evidence" value="ECO:0007669"/>
    <property type="project" value="RHEA"/>
</dbReference>
<keyword evidence="3 8" id="KW-0547">Nucleotide-binding</keyword>
<evidence type="ECO:0000256" key="6">
    <source>
        <dbReference type="ARBA" id="ARBA00047899"/>
    </source>
</evidence>
<feature type="domain" description="Protein kinase" evidence="10">
    <location>
        <begin position="34"/>
        <end position="302"/>
    </location>
</feature>
<proteinExistence type="inferred from homology"/>
<dbReference type="Pfam" id="PF13599">
    <property type="entry name" value="Pentapeptide_4"/>
    <property type="match status" value="1"/>
</dbReference>
<dbReference type="SMART" id="SM00220">
    <property type="entry name" value="S_TKc"/>
    <property type="match status" value="1"/>
</dbReference>
<dbReference type="GO" id="GO:0005524">
    <property type="term" value="F:ATP binding"/>
    <property type="evidence" value="ECO:0007669"/>
    <property type="project" value="UniProtKB-UniRule"/>
</dbReference>
<dbReference type="EC" id="2.7.11.1" evidence="8"/>
<evidence type="ECO:0000256" key="5">
    <source>
        <dbReference type="ARBA" id="ARBA00022840"/>
    </source>
</evidence>
<dbReference type="Gene3D" id="1.10.510.10">
    <property type="entry name" value="Transferase(Phosphotransferase) domain 1"/>
    <property type="match status" value="1"/>
</dbReference>
<evidence type="ECO:0000256" key="1">
    <source>
        <dbReference type="ARBA" id="ARBA00022527"/>
    </source>
</evidence>
<evidence type="ECO:0000313" key="11">
    <source>
        <dbReference type="EMBL" id="ERT06138.1"/>
    </source>
</evidence>
<comment type="catalytic activity">
    <reaction evidence="6 8">
        <text>L-threonyl-[protein] + ATP = O-phospho-L-threonyl-[protein] + ADP + H(+)</text>
        <dbReference type="Rhea" id="RHEA:46608"/>
        <dbReference type="Rhea" id="RHEA-COMP:11060"/>
        <dbReference type="Rhea" id="RHEA-COMP:11605"/>
        <dbReference type="ChEBI" id="CHEBI:15378"/>
        <dbReference type="ChEBI" id="CHEBI:30013"/>
        <dbReference type="ChEBI" id="CHEBI:30616"/>
        <dbReference type="ChEBI" id="CHEBI:61977"/>
        <dbReference type="ChEBI" id="CHEBI:456216"/>
        <dbReference type="EC" id="2.7.11.1"/>
    </reaction>
</comment>
<dbReference type="SUPFAM" id="SSF141571">
    <property type="entry name" value="Pentapeptide repeat-like"/>
    <property type="match status" value="1"/>
</dbReference>
<dbReference type="PATRIC" id="fig|1348334.3.peg.3784"/>
<comment type="caution">
    <text evidence="11">The sequence shown here is derived from an EMBL/GenBank/DDBJ whole genome shotgun (WGS) entry which is preliminary data.</text>
</comment>
<dbReference type="PIRSF" id="PIRSF000647">
    <property type="entry name" value="Ser/Thr_PK_SpkB"/>
    <property type="match status" value="1"/>
</dbReference>
<evidence type="ECO:0000256" key="8">
    <source>
        <dbReference type="PIRNR" id="PIRNR000647"/>
    </source>
</evidence>
<evidence type="ECO:0000256" key="7">
    <source>
        <dbReference type="ARBA" id="ARBA00048679"/>
    </source>
</evidence>
<dbReference type="PROSITE" id="PS50011">
    <property type="entry name" value="PROTEIN_KINASE_DOM"/>
    <property type="match status" value="1"/>
</dbReference>
<evidence type="ECO:0000256" key="3">
    <source>
        <dbReference type="ARBA" id="ARBA00022741"/>
    </source>
</evidence>
<keyword evidence="4 8" id="KW-0418">Kinase</keyword>
<dbReference type="AlphaFoldDB" id="U7QE38"/>
<dbReference type="InterPro" id="IPR017441">
    <property type="entry name" value="Protein_kinase_ATP_BS"/>
</dbReference>
<dbReference type="Pfam" id="PF00069">
    <property type="entry name" value="Pkinase"/>
    <property type="match status" value="1"/>
</dbReference>
<dbReference type="NCBIfam" id="NF045510">
    <property type="entry name" value="4Cys_prefix_kin"/>
    <property type="match status" value="1"/>
</dbReference>
<dbReference type="PANTHER" id="PTHR24363:SF0">
    <property type="entry name" value="SERINE_THREONINE KINASE LIKE DOMAIN CONTAINING 1"/>
    <property type="match status" value="1"/>
</dbReference>